<organism evidence="1 2">
    <name type="scientific">Siccirubricoccus soli</name>
    <dbReference type="NCBI Taxonomy" id="2899147"/>
    <lineage>
        <taxon>Bacteria</taxon>
        <taxon>Pseudomonadati</taxon>
        <taxon>Pseudomonadota</taxon>
        <taxon>Alphaproteobacteria</taxon>
        <taxon>Acetobacterales</taxon>
        <taxon>Roseomonadaceae</taxon>
        <taxon>Siccirubricoccus</taxon>
    </lineage>
</organism>
<evidence type="ECO:0000313" key="1">
    <source>
        <dbReference type="EMBL" id="MCO6418382.1"/>
    </source>
</evidence>
<accession>A0ABT1D9U7</accession>
<sequence>MTEEQAAALEDLWPHAQALLGSMQDVAKRCALGEKALKDVAAEVDGWKGAYQAVLGMKAALRPGIKAATKMVAETNRSAKELAKLKPEDVIKSLKKYDKPVDLADASVAAFVIWRRKLSKEIGMQVSSQDFDMLALMKNVERYLVHRAEFNKGLQKFQRLARG</sequence>
<dbReference type="Proteomes" id="UP001523392">
    <property type="component" value="Unassembled WGS sequence"/>
</dbReference>
<name>A0ABT1D9U7_9PROT</name>
<proteinExistence type="predicted"/>
<dbReference type="RefSeq" id="WP_252955010.1">
    <property type="nucleotide sequence ID" value="NZ_JAFIRR010000127.1"/>
</dbReference>
<evidence type="ECO:0000313" key="2">
    <source>
        <dbReference type="Proteomes" id="UP001523392"/>
    </source>
</evidence>
<dbReference type="EMBL" id="JAFIRR010000127">
    <property type="protein sequence ID" value="MCO6418382.1"/>
    <property type="molecule type" value="Genomic_DNA"/>
</dbReference>
<keyword evidence="2" id="KW-1185">Reference proteome</keyword>
<reference evidence="1 2" key="1">
    <citation type="submission" date="2021-12" db="EMBL/GenBank/DDBJ databases">
        <title>Siccirubricoccus leaddurans sp. nov., a high concentration Zn2+ tolerance bacterium.</title>
        <authorList>
            <person name="Cao Y."/>
        </authorList>
    </citation>
    <scope>NUCLEOTIDE SEQUENCE [LARGE SCALE GENOMIC DNA]</scope>
    <source>
        <strain evidence="1 2">KC 17139</strain>
    </source>
</reference>
<gene>
    <name evidence="1" type="ORF">JYK14_19750</name>
</gene>
<protein>
    <submittedName>
        <fullName evidence="1">Uncharacterized protein</fullName>
    </submittedName>
</protein>
<comment type="caution">
    <text evidence="1">The sequence shown here is derived from an EMBL/GenBank/DDBJ whole genome shotgun (WGS) entry which is preliminary data.</text>
</comment>